<accession>A0A6M0IJB9</accession>
<dbReference type="EMBL" id="JAAGNZ010000001">
    <property type="protein sequence ID" value="NEU68358.1"/>
    <property type="molecule type" value="Genomic_DNA"/>
</dbReference>
<dbReference type="RefSeq" id="WP_164040122.1">
    <property type="nucleotide sequence ID" value="NZ_JAAGNZ010000001.1"/>
</dbReference>
<evidence type="ECO:0000313" key="2">
    <source>
        <dbReference type="Proteomes" id="UP000477386"/>
    </source>
</evidence>
<dbReference type="AlphaFoldDB" id="A0A6M0IJB9"/>
<dbReference type="Proteomes" id="UP000477386">
    <property type="component" value="Unassembled WGS sequence"/>
</dbReference>
<gene>
    <name evidence="1" type="ORF">GK091_15815</name>
</gene>
<proteinExistence type="predicted"/>
<comment type="caution">
    <text evidence="1">The sequence shown here is derived from an EMBL/GenBank/DDBJ whole genome shotgun (WGS) entry which is preliminary data.</text>
</comment>
<evidence type="ECO:0000313" key="1">
    <source>
        <dbReference type="EMBL" id="NEU68358.1"/>
    </source>
</evidence>
<keyword evidence="2" id="KW-1185">Reference proteome</keyword>
<reference evidence="1 2" key="1">
    <citation type="submission" date="2020-02" db="EMBL/GenBank/DDBJ databases">
        <title>Draft genome sequence of two Spirosoma agri KCTC 52727 and Spirosoma terrae KCTC 52035.</title>
        <authorList>
            <person name="Rojas J."/>
            <person name="Ambika Manirajan B."/>
            <person name="Ratering S."/>
            <person name="Suarez C."/>
            <person name="Schnell S."/>
        </authorList>
    </citation>
    <scope>NUCLEOTIDE SEQUENCE [LARGE SCALE GENOMIC DNA]</scope>
    <source>
        <strain evidence="1 2">KCTC 52727</strain>
    </source>
</reference>
<protein>
    <submittedName>
        <fullName evidence="1">Uncharacterized protein</fullName>
    </submittedName>
</protein>
<name>A0A6M0IJB9_9BACT</name>
<organism evidence="1 2">
    <name type="scientific">Spirosoma agri</name>
    <dbReference type="NCBI Taxonomy" id="1987381"/>
    <lineage>
        <taxon>Bacteria</taxon>
        <taxon>Pseudomonadati</taxon>
        <taxon>Bacteroidota</taxon>
        <taxon>Cytophagia</taxon>
        <taxon>Cytophagales</taxon>
        <taxon>Cytophagaceae</taxon>
        <taxon>Spirosoma</taxon>
    </lineage>
</organism>
<sequence>MIIYNSRSLTDFEPTPRAESYHHSYLITDLPDLSLVPVRLVTTDPPNANGPGSNLSARYHNFQSLQPVDYHRLARS</sequence>